<gene>
    <name evidence="2" type="ORF">SNE40_020799</name>
</gene>
<feature type="compositionally biased region" description="Polar residues" evidence="1">
    <location>
        <begin position="393"/>
        <end position="403"/>
    </location>
</feature>
<feature type="compositionally biased region" description="Polar residues" evidence="1">
    <location>
        <begin position="1"/>
        <end position="11"/>
    </location>
</feature>
<feature type="region of interest" description="Disordered" evidence="1">
    <location>
        <begin position="1"/>
        <end position="49"/>
    </location>
</feature>
<dbReference type="PANTHER" id="PTHR35558:SF1">
    <property type="entry name" value="ENDONUCLEASE_EXONUCLEASE_PHOSPHATASE DOMAIN-CONTAINING PROTEIN"/>
    <property type="match status" value="1"/>
</dbReference>
<name>A0AAN8J6N7_PATCE</name>
<dbReference type="AlphaFoldDB" id="A0AAN8J6N7"/>
<comment type="caution">
    <text evidence="2">The sequence shown here is derived from an EMBL/GenBank/DDBJ whole genome shotgun (WGS) entry which is preliminary data.</text>
</comment>
<protein>
    <recommendedName>
        <fullName evidence="4">C3H1-type domain-containing protein</fullName>
    </recommendedName>
</protein>
<dbReference type="PANTHER" id="PTHR35558">
    <property type="entry name" value="SGNH_HYDRO DOMAIN-CONTAINING PROTEIN"/>
    <property type="match status" value="1"/>
</dbReference>
<evidence type="ECO:0008006" key="4">
    <source>
        <dbReference type="Google" id="ProtNLM"/>
    </source>
</evidence>
<sequence length="403" mass="45008">MESNITSNLNTSRRKSKRLAPTRQQKSNKRPRMEKSSPEQTITSVSVPSLAPVDTTSTVISAKAMPETSPVFTGNSNNETLNIQIKQCIQDSIPDIVKLITESLSKNIHNAATDPELNSRPITVTTPAANLNSSTGIGIPINPTAQLLNELMPSTSTTQSLSGTHNNLSVSYACMNNAIDNSPTVMSHLSKPLALGVDVAIKSKIWAREYIELSCLVKNNNIMDKYVMTEGKEGVVFVKQKNTGEKIDTLAKWHAAFHIYIGIYCERHPSEVVPIMKYVLTIEKLANQASDLAAINYDKGFRQWRETCPAELPWNQVNIELYQEALASILQPKIKQNTASSFRSFRFRKYCYDYNNTGCTKTQCQFAHICQRCRGPHNKRACPRPKFDRDSTSNRPKGQKPNN</sequence>
<keyword evidence="3" id="KW-1185">Reference proteome</keyword>
<feature type="compositionally biased region" description="Polar residues" evidence="1">
    <location>
        <begin position="38"/>
        <end position="47"/>
    </location>
</feature>
<dbReference type="Proteomes" id="UP001347796">
    <property type="component" value="Unassembled WGS sequence"/>
</dbReference>
<accession>A0AAN8J6N7</accession>
<proteinExistence type="predicted"/>
<reference evidence="2 3" key="1">
    <citation type="submission" date="2024-01" db="EMBL/GenBank/DDBJ databases">
        <title>The genome of the rayed Mediterranean limpet Patella caerulea (Linnaeus, 1758).</title>
        <authorList>
            <person name="Anh-Thu Weber A."/>
            <person name="Halstead-Nussloch G."/>
        </authorList>
    </citation>
    <scope>NUCLEOTIDE SEQUENCE [LARGE SCALE GENOMIC DNA]</scope>
    <source>
        <strain evidence="2">AATW-2023a</strain>
        <tissue evidence="2">Whole specimen</tissue>
    </source>
</reference>
<organism evidence="2 3">
    <name type="scientific">Patella caerulea</name>
    <name type="common">Rayed Mediterranean limpet</name>
    <dbReference type="NCBI Taxonomy" id="87958"/>
    <lineage>
        <taxon>Eukaryota</taxon>
        <taxon>Metazoa</taxon>
        <taxon>Spiralia</taxon>
        <taxon>Lophotrochozoa</taxon>
        <taxon>Mollusca</taxon>
        <taxon>Gastropoda</taxon>
        <taxon>Patellogastropoda</taxon>
        <taxon>Patelloidea</taxon>
        <taxon>Patellidae</taxon>
        <taxon>Patella</taxon>
    </lineage>
</organism>
<evidence type="ECO:0000256" key="1">
    <source>
        <dbReference type="SAM" id="MobiDB-lite"/>
    </source>
</evidence>
<evidence type="ECO:0000313" key="2">
    <source>
        <dbReference type="EMBL" id="KAK6169818.1"/>
    </source>
</evidence>
<feature type="compositionally biased region" description="Basic residues" evidence="1">
    <location>
        <begin position="12"/>
        <end position="30"/>
    </location>
</feature>
<dbReference type="EMBL" id="JAZGQO010000015">
    <property type="protein sequence ID" value="KAK6169818.1"/>
    <property type="molecule type" value="Genomic_DNA"/>
</dbReference>
<feature type="region of interest" description="Disordered" evidence="1">
    <location>
        <begin position="376"/>
        <end position="403"/>
    </location>
</feature>
<evidence type="ECO:0000313" key="3">
    <source>
        <dbReference type="Proteomes" id="UP001347796"/>
    </source>
</evidence>